<keyword evidence="1" id="KW-0378">Hydrolase</keyword>
<organism evidence="3">
    <name type="scientific">Bionectria ochroleuca</name>
    <name type="common">Gliocladium roseum</name>
    <dbReference type="NCBI Taxonomy" id="29856"/>
    <lineage>
        <taxon>Eukaryota</taxon>
        <taxon>Fungi</taxon>
        <taxon>Dikarya</taxon>
        <taxon>Ascomycota</taxon>
        <taxon>Pezizomycotina</taxon>
        <taxon>Sordariomycetes</taxon>
        <taxon>Hypocreomycetidae</taxon>
        <taxon>Hypocreales</taxon>
        <taxon>Bionectriaceae</taxon>
        <taxon>Clonostachys</taxon>
    </lineage>
</organism>
<feature type="domain" description="Xaa-Pro dipeptidyl-peptidase C-terminal" evidence="2">
    <location>
        <begin position="323"/>
        <end position="589"/>
    </location>
</feature>
<protein>
    <recommendedName>
        <fullName evidence="2">Xaa-Pro dipeptidyl-peptidase C-terminal domain-containing protein</fullName>
    </recommendedName>
</protein>
<dbReference type="SUPFAM" id="SSF53474">
    <property type="entry name" value="alpha/beta-Hydrolases"/>
    <property type="match status" value="1"/>
</dbReference>
<dbReference type="AlphaFoldDB" id="A0A0B7KK47"/>
<gene>
    <name evidence="3" type="ORF">BN869_000011278_1</name>
</gene>
<sequence>MNSIEGIDIIFRPANHDLSKRWLNLDPSTRVLEKGWTKAPGRRPLAEDLVFEKDTKIQLRDGANIWADIFRPVSASKEQPIPALLAWSPYGKEGNGYQSLDAVPFRAGIPKSWTSDLEKFEAPDPAEWCPRGYAIVNVDPRGVGDSDGNIYGNGTQEGRDGYDTVEWIAKQSWCNGAVGLVGNSWLAISQWLIAAERPPHLKAIAPWEGLSDAYRELLCRGGIPNPAFFDLRSKGYCGKNGLEDAGTMIREHPLPNAYWKDKRARVENIDIPMYALASFSSGLHTEGSLRGFLFSMSKEKWLRIHHTQEWHDLYQKSSNDDLQKFFDKYLLRKDNGWEKTPTVRHSLLGYNVPCVINRPDVAYPPPSIKHTTLYVSCASGTLQTSPGGHNSTTQYQSNSWDDDGAHFSYKFSSYTELIGYSRVILYMSCADTDEMDVYVIIRKLDAHGNELLHINIPLEDLPAGVKETDVPHGNIFKYVGPNGRLRASKRKFLEHEPGLTPEQSKTLYPAEIWHPLDVEEKITPGEIVRLEIPLWPSGIIFQSGESMRLEVKGHEVTLPEFPALDRVPTNLNRGMHVIHSGPEYPSSLIVPLSQGAAADQ</sequence>
<dbReference type="NCBIfam" id="TIGR00976">
    <property type="entry name" value="CocE_NonD"/>
    <property type="match status" value="1"/>
</dbReference>
<dbReference type="SUPFAM" id="SSF49785">
    <property type="entry name" value="Galactose-binding domain-like"/>
    <property type="match status" value="1"/>
</dbReference>
<name>A0A0B7KK47_BIOOC</name>
<dbReference type="InterPro" id="IPR050585">
    <property type="entry name" value="Xaa-Pro_dipeptidyl-ppase/CocE"/>
</dbReference>
<proteinExistence type="predicted"/>
<evidence type="ECO:0000259" key="2">
    <source>
        <dbReference type="SMART" id="SM00939"/>
    </source>
</evidence>
<dbReference type="InterPro" id="IPR013736">
    <property type="entry name" value="Xaa-Pro_dipept_C"/>
</dbReference>
<dbReference type="InterPro" id="IPR008979">
    <property type="entry name" value="Galactose-bd-like_sf"/>
</dbReference>
<accession>A0A0B7KK47</accession>
<dbReference type="InterPro" id="IPR029058">
    <property type="entry name" value="AB_hydrolase_fold"/>
</dbReference>
<dbReference type="PANTHER" id="PTHR43056">
    <property type="entry name" value="PEPTIDASE S9 PROLYL OLIGOPEPTIDASE"/>
    <property type="match status" value="1"/>
</dbReference>
<dbReference type="PANTHER" id="PTHR43056:SF10">
    <property type="entry name" value="COCE_NOND FAMILY, PUTATIVE (AFU_ORTHOLOGUE AFUA_7G00600)-RELATED"/>
    <property type="match status" value="1"/>
</dbReference>
<evidence type="ECO:0000313" key="3">
    <source>
        <dbReference type="EMBL" id="CEO55220.1"/>
    </source>
</evidence>
<dbReference type="Pfam" id="PF08530">
    <property type="entry name" value="PepX_C"/>
    <property type="match status" value="1"/>
</dbReference>
<dbReference type="GO" id="GO:0008239">
    <property type="term" value="F:dipeptidyl-peptidase activity"/>
    <property type="evidence" value="ECO:0007669"/>
    <property type="project" value="InterPro"/>
</dbReference>
<dbReference type="EMBL" id="CDPU01000050">
    <property type="protein sequence ID" value="CEO55220.1"/>
    <property type="molecule type" value="Genomic_DNA"/>
</dbReference>
<dbReference type="Gene3D" id="2.60.120.260">
    <property type="entry name" value="Galactose-binding domain-like"/>
    <property type="match status" value="1"/>
</dbReference>
<dbReference type="Gene3D" id="3.40.50.1820">
    <property type="entry name" value="alpha/beta hydrolase"/>
    <property type="match status" value="1"/>
</dbReference>
<evidence type="ECO:0000256" key="1">
    <source>
        <dbReference type="ARBA" id="ARBA00022801"/>
    </source>
</evidence>
<dbReference type="InterPro" id="IPR005674">
    <property type="entry name" value="CocE/Ser_esterase"/>
</dbReference>
<dbReference type="Pfam" id="PF02129">
    <property type="entry name" value="Peptidase_S15"/>
    <property type="match status" value="1"/>
</dbReference>
<dbReference type="InterPro" id="IPR000383">
    <property type="entry name" value="Xaa-Pro-like_dom"/>
</dbReference>
<dbReference type="Gene3D" id="1.10.3020.20">
    <property type="match status" value="1"/>
</dbReference>
<reference evidence="3" key="1">
    <citation type="submission" date="2015-01" db="EMBL/GenBank/DDBJ databases">
        <authorList>
            <person name="Durling Mikael"/>
        </authorList>
    </citation>
    <scope>NUCLEOTIDE SEQUENCE</scope>
</reference>
<dbReference type="SMART" id="SM00939">
    <property type="entry name" value="PepX_C"/>
    <property type="match status" value="1"/>
</dbReference>